<dbReference type="InterPro" id="IPR010828">
    <property type="entry name" value="Atf2/Sli1-like"/>
</dbReference>
<dbReference type="AlphaFoldDB" id="A0A8H7VDW4"/>
<proteinExistence type="predicted"/>
<dbReference type="EMBL" id="JAEPRB010000177">
    <property type="protein sequence ID" value="KAG2219486.1"/>
    <property type="molecule type" value="Genomic_DNA"/>
</dbReference>
<dbReference type="InterPro" id="IPR023213">
    <property type="entry name" value="CAT-like_dom_sf"/>
</dbReference>
<evidence type="ECO:0000313" key="2">
    <source>
        <dbReference type="Proteomes" id="UP000646827"/>
    </source>
</evidence>
<dbReference type="Gene3D" id="3.30.559.30">
    <property type="entry name" value="Nonribosomal peptide synthetase, condensation domain"/>
    <property type="match status" value="1"/>
</dbReference>
<evidence type="ECO:0000313" key="1">
    <source>
        <dbReference type="EMBL" id="KAG2219486.1"/>
    </source>
</evidence>
<sequence>MSTTVERSLGLLEKYQLSKHLTQCYGTVTATATLRHIPRNNTQFDDPKQFYLAQLQVPLTSLIEKHPQLSLVVGENDKQTAHFIRLNQIDLYEIINVEQQVPFWDRSKLAQVIASECDHEFNFNDQTVPLWHLHICTHDDRLDECTITLTAHHVIADGKSLSIFWQGLLHEINKVKLQSKQLTDKHEDGYVIKPKVETILGLPYEDRQAPMPTAWNMIGVVSRMIAKKALPDLLTKTWFPQGWAGDHPGITDKAKARHDTVVRTIELGGVTWNDVCTTCRKHGVTPHAAIMVAVVSAFAEVYRQEKIVSTSTPVNCRSFCTPAVPENEMGNFVGSYSHTWKKLPQLLSGGDFWDMAKTYQTQLKANKGEAAKEAGLLKYLSKYPEDYCDFWYDHWVSNPTMHRAGGIELSDLGKFVPPTDDNDIWKIESIWFCQSTQIFTTALNVNSISTKDSMYATIGWQNGSLEGSKAEAFGQAVIRNLQKCCH</sequence>
<dbReference type="PANTHER" id="PTHR28037:SF1">
    <property type="entry name" value="ALCOHOL O-ACETYLTRANSFERASE 1-RELATED"/>
    <property type="match status" value="1"/>
</dbReference>
<evidence type="ECO:0008006" key="3">
    <source>
        <dbReference type="Google" id="ProtNLM"/>
    </source>
</evidence>
<dbReference type="Proteomes" id="UP000646827">
    <property type="component" value="Unassembled WGS sequence"/>
</dbReference>
<dbReference type="Pfam" id="PF07247">
    <property type="entry name" value="AATase"/>
    <property type="match status" value="1"/>
</dbReference>
<protein>
    <recommendedName>
        <fullName evidence="3">Condensation domain-containing protein</fullName>
    </recommendedName>
</protein>
<dbReference type="SUPFAM" id="SSF52777">
    <property type="entry name" value="CoA-dependent acyltransferases"/>
    <property type="match status" value="2"/>
</dbReference>
<accession>A0A8H7VDW4</accession>
<dbReference type="Gene3D" id="3.30.559.10">
    <property type="entry name" value="Chloramphenicol acetyltransferase-like domain"/>
    <property type="match status" value="1"/>
</dbReference>
<dbReference type="PANTHER" id="PTHR28037">
    <property type="entry name" value="ALCOHOL O-ACETYLTRANSFERASE 1-RELATED"/>
    <property type="match status" value="1"/>
</dbReference>
<dbReference type="OrthoDB" id="2150604at2759"/>
<comment type="caution">
    <text evidence="1">The sequence shown here is derived from an EMBL/GenBank/DDBJ whole genome shotgun (WGS) entry which is preliminary data.</text>
</comment>
<dbReference type="InterPro" id="IPR052058">
    <property type="entry name" value="Alcohol_O-acetyltransferase"/>
</dbReference>
<name>A0A8H7VDW4_9FUNG</name>
<gene>
    <name evidence="1" type="ORF">INT45_010406</name>
</gene>
<reference evidence="1 2" key="1">
    <citation type="submission" date="2020-12" db="EMBL/GenBank/DDBJ databases">
        <title>Metabolic potential, ecology and presence of endohyphal bacteria is reflected in genomic diversity of Mucoromycotina.</title>
        <authorList>
            <person name="Muszewska A."/>
            <person name="Okrasinska A."/>
            <person name="Steczkiewicz K."/>
            <person name="Drgas O."/>
            <person name="Orlowska M."/>
            <person name="Perlinska-Lenart U."/>
            <person name="Aleksandrzak-Piekarczyk T."/>
            <person name="Szatraj K."/>
            <person name="Zielenkiewicz U."/>
            <person name="Pilsyk S."/>
            <person name="Malc E."/>
            <person name="Mieczkowski P."/>
            <person name="Kruszewska J.S."/>
            <person name="Biernat P."/>
            <person name="Pawlowska J."/>
        </authorList>
    </citation>
    <scope>NUCLEOTIDE SEQUENCE [LARGE SCALE GENOMIC DNA]</scope>
    <source>
        <strain evidence="1 2">CBS 142.35</strain>
    </source>
</reference>
<keyword evidence="2" id="KW-1185">Reference proteome</keyword>
<organism evidence="1 2">
    <name type="scientific">Circinella minor</name>
    <dbReference type="NCBI Taxonomy" id="1195481"/>
    <lineage>
        <taxon>Eukaryota</taxon>
        <taxon>Fungi</taxon>
        <taxon>Fungi incertae sedis</taxon>
        <taxon>Mucoromycota</taxon>
        <taxon>Mucoromycotina</taxon>
        <taxon>Mucoromycetes</taxon>
        <taxon>Mucorales</taxon>
        <taxon>Lichtheimiaceae</taxon>
        <taxon>Circinella</taxon>
    </lineage>
</organism>